<evidence type="ECO:0000313" key="2">
    <source>
        <dbReference type="EMBL" id="GES90365.1"/>
    </source>
</evidence>
<proteinExistence type="predicted"/>
<sequence>MMLLTVFLDVEFWCNKSAAAFGLLDVTFHISSNLFGCRYDGSGRMEKEIRTIYFFEFNSFSKILMK</sequence>
<dbReference type="EMBL" id="BLAL01000276">
    <property type="protein sequence ID" value="GES98938.1"/>
    <property type="molecule type" value="Genomic_DNA"/>
</dbReference>
<gene>
    <name evidence="1" type="ORF">RCL2_000809800</name>
    <name evidence="2" type="ORF">RCL2_001721700</name>
    <name evidence="3" type="ORF">RCL2_002497100</name>
    <name evidence="4" type="ORF">RCL2_002546600</name>
    <name evidence="5" type="ORF">RCL2_002579800</name>
</gene>
<dbReference type="EMBL" id="BLAL01000278">
    <property type="protein sequence ID" value="GES99286.1"/>
    <property type="molecule type" value="Genomic_DNA"/>
</dbReference>
<evidence type="ECO:0000313" key="6">
    <source>
        <dbReference type="Proteomes" id="UP000615446"/>
    </source>
</evidence>
<evidence type="ECO:0000313" key="5">
    <source>
        <dbReference type="EMBL" id="GES99286.1"/>
    </source>
</evidence>
<comment type="caution">
    <text evidence="3">The sequence shown here is derived from an EMBL/GenBank/DDBJ whole genome shotgun (WGS) entry which is preliminary data.</text>
</comment>
<name>A0A8H3R0L6_9GLOM</name>
<evidence type="ECO:0000313" key="1">
    <source>
        <dbReference type="EMBL" id="GES80836.1"/>
    </source>
</evidence>
<reference evidence="3" key="1">
    <citation type="submission" date="2019-10" db="EMBL/GenBank/DDBJ databases">
        <title>Conservation and host-specific expression of non-tandemly repeated heterogenous ribosome RNA gene in arbuscular mycorrhizal fungi.</title>
        <authorList>
            <person name="Maeda T."/>
            <person name="Kobayashi Y."/>
            <person name="Nakagawa T."/>
            <person name="Ezawa T."/>
            <person name="Yamaguchi K."/>
            <person name="Bino T."/>
            <person name="Nishimoto Y."/>
            <person name="Shigenobu S."/>
            <person name="Kawaguchi M."/>
        </authorList>
    </citation>
    <scope>NUCLEOTIDE SEQUENCE</scope>
    <source>
        <strain evidence="3">HR1</strain>
    </source>
</reference>
<evidence type="ECO:0000313" key="3">
    <source>
        <dbReference type="EMBL" id="GES98422.1"/>
    </source>
</evidence>
<dbReference type="EMBL" id="BLAL01000053">
    <property type="protein sequence ID" value="GES80836.1"/>
    <property type="molecule type" value="Genomic_DNA"/>
</dbReference>
<dbReference type="AlphaFoldDB" id="A0A8H3R0L6"/>
<dbReference type="EMBL" id="BLAL01000268">
    <property type="protein sequence ID" value="GES98422.1"/>
    <property type="molecule type" value="Genomic_DNA"/>
</dbReference>
<dbReference type="Proteomes" id="UP000615446">
    <property type="component" value="Unassembled WGS sequence"/>
</dbReference>
<protein>
    <submittedName>
        <fullName evidence="3">Uncharacterized protein</fullName>
    </submittedName>
</protein>
<organism evidence="3 6">
    <name type="scientific">Rhizophagus clarus</name>
    <dbReference type="NCBI Taxonomy" id="94130"/>
    <lineage>
        <taxon>Eukaryota</taxon>
        <taxon>Fungi</taxon>
        <taxon>Fungi incertae sedis</taxon>
        <taxon>Mucoromycota</taxon>
        <taxon>Glomeromycotina</taxon>
        <taxon>Glomeromycetes</taxon>
        <taxon>Glomerales</taxon>
        <taxon>Glomeraceae</taxon>
        <taxon>Rhizophagus</taxon>
    </lineage>
</organism>
<dbReference type="EMBL" id="BLAL01000194">
    <property type="protein sequence ID" value="GES90365.1"/>
    <property type="molecule type" value="Genomic_DNA"/>
</dbReference>
<accession>A0A8H3R0L6</accession>
<evidence type="ECO:0000313" key="4">
    <source>
        <dbReference type="EMBL" id="GES98938.1"/>
    </source>
</evidence>